<evidence type="ECO:0000313" key="2">
    <source>
        <dbReference type="Proteomes" id="UP000183809"/>
    </source>
</evidence>
<sequence length="368" mass="42194">MAPDWAKQARRDIHMRIDNTRDVDTGILIESQFGALVGEIYDAMISGDRPLDLSRKWAGMTFIKMDEPASPRLPIIPQKMVVALAYRVARLICDGYRHGFRYADHPPGFLPQEVLSWPARKAELLEVLRAHKYSVEIIFKWVKPAILSLIYSPTEWILATQHPFTPVSPEVVLHPRYSLFGTLAGYEKRMTHQEIKTLLREMYGRSEVKADAIGHDFTTDPATREDWVKAAYNMFVSTEAPEISDARRDWVHTAGFTGPKMWSERSVIARIRQLADIIQDGAQHGFIRARKTEYFRASYASDDGRAFTDKLIDILTVLEKDKTICFNIMFYGRLRMVELVEAPWTMYKANRAMENYRASQSASAPSDL</sequence>
<dbReference type="GeneID" id="31010137"/>
<evidence type="ECO:0000313" key="1">
    <source>
        <dbReference type="EMBL" id="OJD40572.1"/>
    </source>
</evidence>
<keyword evidence="2" id="KW-1185">Reference proteome</keyword>
<comment type="caution">
    <text evidence="1">The sequence shown here is derived from an EMBL/GenBank/DDBJ whole genome shotgun (WGS) entry which is preliminary data.</text>
</comment>
<protein>
    <submittedName>
        <fullName evidence="1">Uncharacterized protein</fullName>
    </submittedName>
</protein>
<dbReference type="AlphaFoldDB" id="A0A1J9SLH9"/>
<reference evidence="1 2" key="1">
    <citation type="submission" date="2016-10" db="EMBL/GenBank/DDBJ databases">
        <title>Proteomics and genomics reveal pathogen-plant mechanisms compatible with a hemibiotrophic lifestyle of Diplodia corticola.</title>
        <authorList>
            <person name="Fernandes I."/>
            <person name="De Jonge R."/>
            <person name="Van De Peer Y."/>
            <person name="Devreese B."/>
            <person name="Alves A."/>
            <person name="Esteves A.C."/>
        </authorList>
    </citation>
    <scope>NUCLEOTIDE SEQUENCE [LARGE SCALE GENOMIC DNA]</scope>
    <source>
        <strain evidence="1 2">CBS 112549</strain>
    </source>
</reference>
<dbReference type="EMBL" id="MNUE01000001">
    <property type="protein sequence ID" value="OJD40572.1"/>
    <property type="molecule type" value="Genomic_DNA"/>
</dbReference>
<name>A0A1J9SLH9_9PEZI</name>
<dbReference type="RefSeq" id="XP_020135415.1">
    <property type="nucleotide sequence ID" value="XM_020269878.1"/>
</dbReference>
<proteinExistence type="predicted"/>
<accession>A0A1J9SLH9</accession>
<gene>
    <name evidence="1" type="ORF">BKCO1_1000477</name>
</gene>
<organism evidence="1 2">
    <name type="scientific">Diplodia corticola</name>
    <dbReference type="NCBI Taxonomy" id="236234"/>
    <lineage>
        <taxon>Eukaryota</taxon>
        <taxon>Fungi</taxon>
        <taxon>Dikarya</taxon>
        <taxon>Ascomycota</taxon>
        <taxon>Pezizomycotina</taxon>
        <taxon>Dothideomycetes</taxon>
        <taxon>Dothideomycetes incertae sedis</taxon>
        <taxon>Botryosphaeriales</taxon>
        <taxon>Botryosphaeriaceae</taxon>
        <taxon>Diplodia</taxon>
    </lineage>
</organism>
<dbReference type="Proteomes" id="UP000183809">
    <property type="component" value="Unassembled WGS sequence"/>
</dbReference>